<dbReference type="EMBL" id="JAJSOF020000009">
    <property type="protein sequence ID" value="KAJ4446080.1"/>
    <property type="molecule type" value="Genomic_DNA"/>
</dbReference>
<evidence type="ECO:0000313" key="3">
    <source>
        <dbReference type="Proteomes" id="UP001148838"/>
    </source>
</evidence>
<protein>
    <submittedName>
        <fullName evidence="2">Uncharacterized protein</fullName>
    </submittedName>
</protein>
<comment type="caution">
    <text evidence="2">The sequence shown here is derived from an EMBL/GenBank/DDBJ whole genome shotgun (WGS) entry which is preliminary data.</text>
</comment>
<organism evidence="2 3">
    <name type="scientific">Periplaneta americana</name>
    <name type="common">American cockroach</name>
    <name type="synonym">Blatta americana</name>
    <dbReference type="NCBI Taxonomy" id="6978"/>
    <lineage>
        <taxon>Eukaryota</taxon>
        <taxon>Metazoa</taxon>
        <taxon>Ecdysozoa</taxon>
        <taxon>Arthropoda</taxon>
        <taxon>Hexapoda</taxon>
        <taxon>Insecta</taxon>
        <taxon>Pterygota</taxon>
        <taxon>Neoptera</taxon>
        <taxon>Polyneoptera</taxon>
        <taxon>Dictyoptera</taxon>
        <taxon>Blattodea</taxon>
        <taxon>Blattoidea</taxon>
        <taxon>Blattidae</taxon>
        <taxon>Blattinae</taxon>
        <taxon>Periplaneta</taxon>
    </lineage>
</organism>
<feature type="transmembrane region" description="Helical" evidence="1">
    <location>
        <begin position="162"/>
        <end position="178"/>
    </location>
</feature>
<evidence type="ECO:0000256" key="1">
    <source>
        <dbReference type="SAM" id="Phobius"/>
    </source>
</evidence>
<sequence length="361" mass="41698">MKDQDRLARCWPHVHIPKQRWTIIQPVRRYRVVSTMITPAVIVGFGNRIFATYHSSPNAPRCWVGTGPIHWPKFSREKFFPHEDWNQRAFLNEGPRQDALDHDETERDTVEDSITQMPELFEQVCQSMLRQCYECNELLDSSLNKYTNFATLSGRRYFHSRLFLYVTLIFVLSLEVYYCDSSLNSSIIVRKSFKVKSFKQIIYTTGYLEAVATSSYGLARSLWTSVPRKKSILSRLRTSHNIRDIAPDQGLLFVSEDSVSQRRDIFTIVKTPILISKISILNSKFVPSYVGNKVRDKLKQVLQRNVGLKDLRTASDILAGKNTDLQCNIVVHLVSKLKYAPVTSVDVERSFPAYKFVSSKR</sequence>
<reference evidence="2 3" key="1">
    <citation type="journal article" date="2022" name="Allergy">
        <title>Genome assembly and annotation of Periplaneta americana reveal a comprehensive cockroach allergen profile.</title>
        <authorList>
            <person name="Wang L."/>
            <person name="Xiong Q."/>
            <person name="Saelim N."/>
            <person name="Wang L."/>
            <person name="Nong W."/>
            <person name="Wan A.T."/>
            <person name="Shi M."/>
            <person name="Liu X."/>
            <person name="Cao Q."/>
            <person name="Hui J.H.L."/>
            <person name="Sookrung N."/>
            <person name="Leung T.F."/>
            <person name="Tungtrongchitr A."/>
            <person name="Tsui S.K.W."/>
        </authorList>
    </citation>
    <scope>NUCLEOTIDE SEQUENCE [LARGE SCALE GENOMIC DNA]</scope>
    <source>
        <strain evidence="2">PWHHKU_190912</strain>
    </source>
</reference>
<dbReference type="Proteomes" id="UP001148838">
    <property type="component" value="Unassembled WGS sequence"/>
</dbReference>
<name>A0ABQ8THN5_PERAM</name>
<keyword evidence="1" id="KW-0472">Membrane</keyword>
<proteinExistence type="predicted"/>
<evidence type="ECO:0000313" key="2">
    <source>
        <dbReference type="EMBL" id="KAJ4446080.1"/>
    </source>
</evidence>
<keyword evidence="1" id="KW-0812">Transmembrane</keyword>
<keyword evidence="3" id="KW-1185">Reference proteome</keyword>
<keyword evidence="1" id="KW-1133">Transmembrane helix</keyword>
<gene>
    <name evidence="2" type="ORF">ANN_12772</name>
</gene>
<accession>A0ABQ8THN5</accession>